<keyword evidence="2" id="KW-1185">Reference proteome</keyword>
<gene>
    <name evidence="1" type="primary">jg11999</name>
    <name evidence="1" type="ORF">PAEG_LOCUS9881</name>
</gene>
<organism evidence="1 2">
    <name type="scientific">Pararge aegeria aegeria</name>
    <dbReference type="NCBI Taxonomy" id="348720"/>
    <lineage>
        <taxon>Eukaryota</taxon>
        <taxon>Metazoa</taxon>
        <taxon>Ecdysozoa</taxon>
        <taxon>Arthropoda</taxon>
        <taxon>Hexapoda</taxon>
        <taxon>Insecta</taxon>
        <taxon>Pterygota</taxon>
        <taxon>Neoptera</taxon>
        <taxon>Endopterygota</taxon>
        <taxon>Lepidoptera</taxon>
        <taxon>Glossata</taxon>
        <taxon>Ditrysia</taxon>
        <taxon>Papilionoidea</taxon>
        <taxon>Nymphalidae</taxon>
        <taxon>Satyrinae</taxon>
        <taxon>Satyrini</taxon>
        <taxon>Parargina</taxon>
        <taxon>Pararge</taxon>
    </lineage>
</organism>
<evidence type="ECO:0000313" key="1">
    <source>
        <dbReference type="EMBL" id="CAH2230695.1"/>
    </source>
</evidence>
<sequence>MLRNDCNLLQIIMSAGISRPPARLGVPSLVRYRYCYTYGSEPSSGGRRNISPVKSLARPPRRTARLACASRCAPTETRAPLEIERTPITSTPRLPTITPLRSLVCCEPAHPLGLVSPTLNCHITPIVPCSPLCVCSLLCMCATDSNLCIGGIPRRIQDGRHHKAACEHSK</sequence>
<dbReference type="Proteomes" id="UP000838756">
    <property type="component" value="Unassembled WGS sequence"/>
</dbReference>
<dbReference type="EMBL" id="CAKXAJ010024825">
    <property type="protein sequence ID" value="CAH2230695.1"/>
    <property type="molecule type" value="Genomic_DNA"/>
</dbReference>
<evidence type="ECO:0000313" key="2">
    <source>
        <dbReference type="Proteomes" id="UP000838756"/>
    </source>
</evidence>
<comment type="caution">
    <text evidence="1">The sequence shown here is derived from an EMBL/GenBank/DDBJ whole genome shotgun (WGS) entry which is preliminary data.</text>
</comment>
<dbReference type="AlphaFoldDB" id="A0A8S4R3V5"/>
<accession>A0A8S4R3V5</accession>
<proteinExistence type="predicted"/>
<dbReference type="OrthoDB" id="10577952at2759"/>
<reference evidence="1" key="1">
    <citation type="submission" date="2022-03" db="EMBL/GenBank/DDBJ databases">
        <authorList>
            <person name="Lindestad O."/>
        </authorList>
    </citation>
    <scope>NUCLEOTIDE SEQUENCE</scope>
</reference>
<protein>
    <submittedName>
        <fullName evidence="1">Jg11999 protein</fullName>
    </submittedName>
</protein>
<name>A0A8S4R3V5_9NEOP</name>